<evidence type="ECO:0000313" key="11">
    <source>
        <dbReference type="EMBL" id="ORX82736.1"/>
    </source>
</evidence>
<dbReference type="InterPro" id="IPR021832">
    <property type="entry name" value="ANKRD13"/>
</dbReference>
<evidence type="ECO:0000256" key="1">
    <source>
        <dbReference type="ARBA" id="ARBA00004586"/>
    </source>
</evidence>
<evidence type="ECO:0000259" key="10">
    <source>
        <dbReference type="Pfam" id="PF11904"/>
    </source>
</evidence>
<keyword evidence="6" id="KW-0143">Chaperone</keyword>
<keyword evidence="5" id="KW-0472">Membrane</keyword>
<dbReference type="PROSITE" id="PS50088">
    <property type="entry name" value="ANK_REPEAT"/>
    <property type="match status" value="1"/>
</dbReference>
<dbReference type="EMBL" id="MCFG01000088">
    <property type="protein sequence ID" value="ORX82736.1"/>
    <property type="molecule type" value="Genomic_DNA"/>
</dbReference>
<dbReference type="InterPro" id="IPR055285">
    <property type="entry name" value="ANKRD13_C"/>
</dbReference>
<dbReference type="Pfam" id="PF11904">
    <property type="entry name" value="ANKRD13_C"/>
    <property type="match status" value="1"/>
</dbReference>
<dbReference type="Gene3D" id="1.25.40.20">
    <property type="entry name" value="Ankyrin repeat-containing domain"/>
    <property type="match status" value="1"/>
</dbReference>
<comment type="function">
    <text evidence="7">Acts as a molecular chaperone for G protein-coupled receptors, regulating their biogenesis and exit from the ER.</text>
</comment>
<proteinExistence type="predicted"/>
<comment type="subcellular location">
    <subcellularLocation>
        <location evidence="1">Endoplasmic reticulum membrane</location>
    </subcellularLocation>
</comment>
<evidence type="ECO:0000256" key="2">
    <source>
        <dbReference type="ARBA" id="ARBA00022737"/>
    </source>
</evidence>
<evidence type="ECO:0000256" key="8">
    <source>
        <dbReference type="PROSITE-ProRule" id="PRU00023"/>
    </source>
</evidence>
<evidence type="ECO:0000313" key="12">
    <source>
        <dbReference type="Proteomes" id="UP000193944"/>
    </source>
</evidence>
<organism evidence="11 12">
    <name type="scientific">Anaeromyces robustus</name>
    <dbReference type="NCBI Taxonomy" id="1754192"/>
    <lineage>
        <taxon>Eukaryota</taxon>
        <taxon>Fungi</taxon>
        <taxon>Fungi incertae sedis</taxon>
        <taxon>Chytridiomycota</taxon>
        <taxon>Chytridiomycota incertae sedis</taxon>
        <taxon>Neocallimastigomycetes</taxon>
        <taxon>Neocallimastigales</taxon>
        <taxon>Neocallimastigaceae</taxon>
        <taxon>Anaeromyces</taxon>
    </lineage>
</organism>
<name>A0A1Y1XBC5_9FUNG</name>
<feature type="region of interest" description="Disordered" evidence="9">
    <location>
        <begin position="314"/>
        <end position="344"/>
    </location>
</feature>
<evidence type="ECO:0000256" key="4">
    <source>
        <dbReference type="ARBA" id="ARBA00023043"/>
    </source>
</evidence>
<sequence length="648" mass="75336">MTISESYPLHRCVYRNDQATLQELLSDEKMKERINECDNHGNTPIHLALMLDRRNCIITLLNNNCDIFSRNQYGWNPSDEAIMIGDIDILEKLAYLKWKGYIEQLSCPGGFLDQWTELLPNLYLKLKLSIKTSIPILKRIGVKDIEEVIKKGSNIRFNTSVNGFDMRGIPKLLRGGISVIGKFDKETGVYKIILLDHKRKLYQEFFPNIPQWYIGNSLKSKIGVKILYKFYFDLSEYKVKQKKYGIMKKSKKNFPLNNGKVYKVEYYKGKHLVIFIRKRRDDGFIGDCISDINITKANIDKVGNFFEKLEQSEKNKSNIKETSNNEDSDSDDDSSSDEDILTNNKEFDDENQKSIFSKYIDIKDPETSLNDPKNVEKITEIFKKGCDENNNKVTNDDIEFLDAHAPLLLKSLLTKKSEKDNHKYEYFNYSANDSVVLNCTVSKDGNTKTYEIADGEKDTLDWEAAYNLRYPQGNDIFYEMVTGNLKEDIDHSYQNSEKNIKREKITEEQYFDPSSTGYCHLGRVMSVSEERKRVKQSYKFLMSKENDFPINLSQLCPLFYFIGNVFFDQFNNVADDVGKDAYATYKRVIDGLKNDKRFPLKVAIPLYPSVHAQLKVRDVHIDPNRISDDLFEIPKDYKYGNVYFKSVK</sequence>
<dbReference type="SUPFAM" id="SSF48403">
    <property type="entry name" value="Ankyrin repeat"/>
    <property type="match status" value="1"/>
</dbReference>
<keyword evidence="4 8" id="KW-0040">ANK repeat</keyword>
<feature type="domain" description="Ankyrin repeat" evidence="10">
    <location>
        <begin position="156"/>
        <end position="560"/>
    </location>
</feature>
<dbReference type="PANTHER" id="PTHR12447">
    <property type="entry name" value="ANKYRIN REPEAT DOMAIN-CONTAINING PROTEIN 13"/>
    <property type="match status" value="1"/>
</dbReference>
<dbReference type="Proteomes" id="UP000193944">
    <property type="component" value="Unassembled WGS sequence"/>
</dbReference>
<dbReference type="Pfam" id="PF12796">
    <property type="entry name" value="Ank_2"/>
    <property type="match status" value="1"/>
</dbReference>
<dbReference type="OrthoDB" id="1585644at2759"/>
<evidence type="ECO:0000256" key="5">
    <source>
        <dbReference type="ARBA" id="ARBA00023136"/>
    </source>
</evidence>
<protein>
    <submittedName>
        <fullName evidence="11">Ankyrin</fullName>
    </submittedName>
</protein>
<dbReference type="AlphaFoldDB" id="A0A1Y1XBC5"/>
<dbReference type="SMART" id="SM00248">
    <property type="entry name" value="ANK"/>
    <property type="match status" value="2"/>
</dbReference>
<evidence type="ECO:0000256" key="9">
    <source>
        <dbReference type="SAM" id="MobiDB-lite"/>
    </source>
</evidence>
<dbReference type="GO" id="GO:0005789">
    <property type="term" value="C:endoplasmic reticulum membrane"/>
    <property type="evidence" value="ECO:0007669"/>
    <property type="project" value="UniProtKB-SubCell"/>
</dbReference>
<feature type="repeat" description="ANK" evidence="8">
    <location>
        <begin position="40"/>
        <end position="72"/>
    </location>
</feature>
<keyword evidence="2" id="KW-0677">Repeat</keyword>
<comment type="caution">
    <text evidence="11">The sequence shown here is derived from an EMBL/GenBank/DDBJ whole genome shotgun (WGS) entry which is preliminary data.</text>
</comment>
<gene>
    <name evidence="11" type="ORF">BCR32DRAFT_267454</name>
</gene>
<dbReference type="InterPro" id="IPR036770">
    <property type="entry name" value="Ankyrin_rpt-contain_sf"/>
</dbReference>
<accession>A0A1Y1XBC5</accession>
<evidence type="ECO:0000256" key="7">
    <source>
        <dbReference type="ARBA" id="ARBA00037107"/>
    </source>
</evidence>
<evidence type="ECO:0000256" key="6">
    <source>
        <dbReference type="ARBA" id="ARBA00023186"/>
    </source>
</evidence>
<keyword evidence="12" id="KW-1185">Reference proteome</keyword>
<reference evidence="11 12" key="1">
    <citation type="submission" date="2016-08" db="EMBL/GenBank/DDBJ databases">
        <title>A Parts List for Fungal Cellulosomes Revealed by Comparative Genomics.</title>
        <authorList>
            <consortium name="DOE Joint Genome Institute"/>
            <person name="Haitjema C.H."/>
            <person name="Gilmore S.P."/>
            <person name="Henske J.K."/>
            <person name="Solomon K.V."/>
            <person name="De Groot R."/>
            <person name="Kuo A."/>
            <person name="Mondo S.J."/>
            <person name="Salamov A.A."/>
            <person name="Labutti K."/>
            <person name="Zhao Z."/>
            <person name="Chiniquy J."/>
            <person name="Barry K."/>
            <person name="Brewer H.M."/>
            <person name="Purvine S.O."/>
            <person name="Wright A.T."/>
            <person name="Boxma B."/>
            <person name="Van Alen T."/>
            <person name="Hackstein J.H."/>
            <person name="Baker S.E."/>
            <person name="Grigoriev I.V."/>
            <person name="O'Malley M.A."/>
        </authorList>
    </citation>
    <scope>NUCLEOTIDE SEQUENCE [LARGE SCALE GENOMIC DNA]</scope>
    <source>
        <strain evidence="11 12">S4</strain>
    </source>
</reference>
<dbReference type="PANTHER" id="PTHR12447:SF25">
    <property type="entry name" value="ANKYRIN REPEAT DOMAIN-CONTAINING PROTEIN 13C"/>
    <property type="match status" value="1"/>
</dbReference>
<evidence type="ECO:0000256" key="3">
    <source>
        <dbReference type="ARBA" id="ARBA00022824"/>
    </source>
</evidence>
<feature type="compositionally biased region" description="Acidic residues" evidence="9">
    <location>
        <begin position="324"/>
        <end position="340"/>
    </location>
</feature>
<reference evidence="11 12" key="2">
    <citation type="submission" date="2016-08" db="EMBL/GenBank/DDBJ databases">
        <title>Pervasive Adenine N6-methylation of Active Genes in Fungi.</title>
        <authorList>
            <consortium name="DOE Joint Genome Institute"/>
            <person name="Mondo S.J."/>
            <person name="Dannebaum R.O."/>
            <person name="Kuo R.C."/>
            <person name="Labutti K."/>
            <person name="Haridas S."/>
            <person name="Kuo A."/>
            <person name="Salamov A."/>
            <person name="Ahrendt S.R."/>
            <person name="Lipzen A."/>
            <person name="Sullivan W."/>
            <person name="Andreopoulos W.B."/>
            <person name="Clum A."/>
            <person name="Lindquist E."/>
            <person name="Daum C."/>
            <person name="Ramamoorthy G.K."/>
            <person name="Gryganskyi A."/>
            <person name="Culley D."/>
            <person name="Magnuson J.K."/>
            <person name="James T.Y."/>
            <person name="O'Malley M.A."/>
            <person name="Stajich J.E."/>
            <person name="Spatafora J.W."/>
            <person name="Visel A."/>
            <person name="Grigoriev I.V."/>
        </authorList>
    </citation>
    <scope>NUCLEOTIDE SEQUENCE [LARGE SCALE GENOMIC DNA]</scope>
    <source>
        <strain evidence="11 12">S4</strain>
    </source>
</reference>
<keyword evidence="3" id="KW-0256">Endoplasmic reticulum</keyword>
<dbReference type="InterPro" id="IPR002110">
    <property type="entry name" value="Ankyrin_rpt"/>
</dbReference>